<keyword evidence="2" id="KW-1185">Reference proteome</keyword>
<evidence type="ECO:0000313" key="1">
    <source>
        <dbReference type="EMBL" id="KAI3743913.1"/>
    </source>
</evidence>
<name>A0ACB9DC04_9ASTR</name>
<accession>A0ACB9DC04</accession>
<proteinExistence type="predicted"/>
<comment type="caution">
    <text evidence="1">The sequence shown here is derived from an EMBL/GenBank/DDBJ whole genome shotgun (WGS) entry which is preliminary data.</text>
</comment>
<evidence type="ECO:0000313" key="2">
    <source>
        <dbReference type="Proteomes" id="UP001056120"/>
    </source>
</evidence>
<dbReference type="EMBL" id="CM042036">
    <property type="protein sequence ID" value="KAI3743913.1"/>
    <property type="molecule type" value="Genomic_DNA"/>
</dbReference>
<dbReference type="Proteomes" id="UP001056120">
    <property type="component" value="Linkage Group LG19"/>
</dbReference>
<gene>
    <name evidence="1" type="ORF">L1987_56983</name>
</gene>
<protein>
    <submittedName>
        <fullName evidence="1">Uncharacterized protein</fullName>
    </submittedName>
</protein>
<organism evidence="1 2">
    <name type="scientific">Smallanthus sonchifolius</name>
    <dbReference type="NCBI Taxonomy" id="185202"/>
    <lineage>
        <taxon>Eukaryota</taxon>
        <taxon>Viridiplantae</taxon>
        <taxon>Streptophyta</taxon>
        <taxon>Embryophyta</taxon>
        <taxon>Tracheophyta</taxon>
        <taxon>Spermatophyta</taxon>
        <taxon>Magnoliopsida</taxon>
        <taxon>eudicotyledons</taxon>
        <taxon>Gunneridae</taxon>
        <taxon>Pentapetalae</taxon>
        <taxon>asterids</taxon>
        <taxon>campanulids</taxon>
        <taxon>Asterales</taxon>
        <taxon>Asteraceae</taxon>
        <taxon>Asteroideae</taxon>
        <taxon>Heliantheae alliance</taxon>
        <taxon>Millerieae</taxon>
        <taxon>Smallanthus</taxon>
    </lineage>
</organism>
<sequence length="88" mass="10523">MRWMVSVVVVVKIMMIEHGNLQLQAAGKHCKLYYKDFSFSRIVCVFHGVYHLSWPHQTISQHFRPVANLFLLKGFDFRLIVFVYKRHQ</sequence>
<reference evidence="1 2" key="2">
    <citation type="journal article" date="2022" name="Mol. Ecol. Resour.">
        <title>The genomes of chicory, endive, great burdock and yacon provide insights into Asteraceae paleo-polyploidization history and plant inulin production.</title>
        <authorList>
            <person name="Fan W."/>
            <person name="Wang S."/>
            <person name="Wang H."/>
            <person name="Wang A."/>
            <person name="Jiang F."/>
            <person name="Liu H."/>
            <person name="Zhao H."/>
            <person name="Xu D."/>
            <person name="Zhang Y."/>
        </authorList>
    </citation>
    <scope>NUCLEOTIDE SEQUENCE [LARGE SCALE GENOMIC DNA]</scope>
    <source>
        <strain evidence="2">cv. Yunnan</strain>
        <tissue evidence="1">Leaves</tissue>
    </source>
</reference>
<reference evidence="2" key="1">
    <citation type="journal article" date="2022" name="Mol. Ecol. Resour.">
        <title>The genomes of chicory, endive, great burdock and yacon provide insights into Asteraceae palaeo-polyploidization history and plant inulin production.</title>
        <authorList>
            <person name="Fan W."/>
            <person name="Wang S."/>
            <person name="Wang H."/>
            <person name="Wang A."/>
            <person name="Jiang F."/>
            <person name="Liu H."/>
            <person name="Zhao H."/>
            <person name="Xu D."/>
            <person name="Zhang Y."/>
        </authorList>
    </citation>
    <scope>NUCLEOTIDE SEQUENCE [LARGE SCALE GENOMIC DNA]</scope>
    <source>
        <strain evidence="2">cv. Yunnan</strain>
    </source>
</reference>